<organism evidence="3 4">
    <name type="scientific">Branchiostoma floridae</name>
    <name type="common">Florida lancelet</name>
    <name type="synonym">Amphioxus</name>
    <dbReference type="NCBI Taxonomy" id="7739"/>
    <lineage>
        <taxon>Eukaryota</taxon>
        <taxon>Metazoa</taxon>
        <taxon>Chordata</taxon>
        <taxon>Cephalochordata</taxon>
        <taxon>Leptocardii</taxon>
        <taxon>Amphioxiformes</taxon>
        <taxon>Branchiostomatidae</taxon>
        <taxon>Branchiostoma</taxon>
    </lineage>
</organism>
<accession>A0A9J7NB99</accession>
<gene>
    <name evidence="4" type="primary">LOC118429701</name>
</gene>
<feature type="region of interest" description="Disordered" evidence="1">
    <location>
        <begin position="102"/>
        <end position="166"/>
    </location>
</feature>
<dbReference type="Proteomes" id="UP000001554">
    <property type="component" value="Chromosome 13"/>
</dbReference>
<evidence type="ECO:0000256" key="1">
    <source>
        <dbReference type="SAM" id="MobiDB-lite"/>
    </source>
</evidence>
<dbReference type="GeneID" id="118429701"/>
<dbReference type="OrthoDB" id="10030555at2759"/>
<feature type="transmembrane region" description="Helical" evidence="2">
    <location>
        <begin position="20"/>
        <end position="40"/>
    </location>
</feature>
<keyword evidence="2" id="KW-0812">Transmembrane</keyword>
<sequence length="166" mass="18483">MIGWRTFQALEEDDKRLRYARYVFIAAVIWFALGLTLALTVEPQEIGVVLAVLPVPVLICYPVFNCCVSMQIQTRRRANQRRPGVPPTTLLNLYPQTIFTTNTRDSFSPGTSNGGVGATFPADLPTYHEARSQQYPVIPAPDAPPPRPDTNNEPPPPSYEDAVEKK</sequence>
<reference evidence="3" key="1">
    <citation type="journal article" date="2020" name="Nat. Ecol. Evol.">
        <title>Deeply conserved synteny resolves early events in vertebrate evolution.</title>
        <authorList>
            <person name="Simakov O."/>
            <person name="Marletaz F."/>
            <person name="Yue J.X."/>
            <person name="O'Connell B."/>
            <person name="Jenkins J."/>
            <person name="Brandt A."/>
            <person name="Calef R."/>
            <person name="Tung C.H."/>
            <person name="Huang T.K."/>
            <person name="Schmutz J."/>
            <person name="Satoh N."/>
            <person name="Yu J.K."/>
            <person name="Putnam N.H."/>
            <person name="Green R.E."/>
            <person name="Rokhsar D.S."/>
        </authorList>
    </citation>
    <scope>NUCLEOTIDE SEQUENCE [LARGE SCALE GENOMIC DNA]</scope>
    <source>
        <strain evidence="3">S238N-H82</strain>
    </source>
</reference>
<evidence type="ECO:0000313" key="3">
    <source>
        <dbReference type="Proteomes" id="UP000001554"/>
    </source>
</evidence>
<keyword evidence="3" id="KW-1185">Reference proteome</keyword>
<reference evidence="4" key="2">
    <citation type="submission" date="2025-08" db="UniProtKB">
        <authorList>
            <consortium name="RefSeq"/>
        </authorList>
    </citation>
    <scope>IDENTIFICATION</scope>
    <source>
        <strain evidence="4">S238N-H82</strain>
        <tissue evidence="4">Testes</tissue>
    </source>
</reference>
<evidence type="ECO:0000256" key="2">
    <source>
        <dbReference type="SAM" id="Phobius"/>
    </source>
</evidence>
<feature type="compositionally biased region" description="Pro residues" evidence="1">
    <location>
        <begin position="138"/>
        <end position="158"/>
    </location>
</feature>
<proteinExistence type="predicted"/>
<keyword evidence="2" id="KW-1133">Transmembrane helix</keyword>
<protein>
    <submittedName>
        <fullName evidence="4">Uncharacterized protein LOC118429701</fullName>
    </submittedName>
</protein>
<keyword evidence="2" id="KW-0472">Membrane</keyword>
<feature type="transmembrane region" description="Helical" evidence="2">
    <location>
        <begin position="46"/>
        <end position="72"/>
    </location>
</feature>
<dbReference type="RefSeq" id="XP_035696196.1">
    <property type="nucleotide sequence ID" value="XM_035840303.1"/>
</dbReference>
<name>A0A9J7NB99_BRAFL</name>
<dbReference type="KEGG" id="bfo:118429701"/>
<dbReference type="AlphaFoldDB" id="A0A9J7NB99"/>
<feature type="compositionally biased region" description="Polar residues" evidence="1">
    <location>
        <begin position="102"/>
        <end position="111"/>
    </location>
</feature>
<evidence type="ECO:0000313" key="4">
    <source>
        <dbReference type="RefSeq" id="XP_035696196.1"/>
    </source>
</evidence>